<feature type="signal peptide" evidence="1">
    <location>
        <begin position="1"/>
        <end position="20"/>
    </location>
</feature>
<dbReference type="InterPro" id="IPR017946">
    <property type="entry name" value="PLC-like_Pdiesterase_TIM-brl"/>
</dbReference>
<evidence type="ECO:0000313" key="4">
    <source>
        <dbReference type="Proteomes" id="UP000181976"/>
    </source>
</evidence>
<dbReference type="GO" id="GO:0006629">
    <property type="term" value="P:lipid metabolic process"/>
    <property type="evidence" value="ECO:0007669"/>
    <property type="project" value="InterPro"/>
</dbReference>
<keyword evidence="1" id="KW-0732">Signal</keyword>
<dbReference type="STRING" id="385682.SAMN05444380_101181"/>
<gene>
    <name evidence="3" type="ORF">SAMN05444380_101181</name>
</gene>
<dbReference type="RefSeq" id="WP_010526914.1">
    <property type="nucleotide sequence ID" value="NZ_AFSL01000023.1"/>
</dbReference>
<dbReference type="PROSITE" id="PS51257">
    <property type="entry name" value="PROKAR_LIPOPROTEIN"/>
    <property type="match status" value="1"/>
</dbReference>
<evidence type="ECO:0000313" key="3">
    <source>
        <dbReference type="EMBL" id="SFD73552.1"/>
    </source>
</evidence>
<evidence type="ECO:0000259" key="2">
    <source>
        <dbReference type="PROSITE" id="PS51704"/>
    </source>
</evidence>
<evidence type="ECO:0000256" key="1">
    <source>
        <dbReference type="SAM" id="SignalP"/>
    </source>
</evidence>
<reference evidence="3 4" key="1">
    <citation type="submission" date="2016-10" db="EMBL/GenBank/DDBJ databases">
        <authorList>
            <person name="de Groot N.N."/>
        </authorList>
    </citation>
    <scope>NUCLEOTIDE SEQUENCE [LARGE SCALE GENOMIC DNA]</scope>
    <source>
        <strain evidence="3 4">DSM 19012</strain>
    </source>
</reference>
<dbReference type="FunCoup" id="A0A1I1URT3">
    <property type="interactions" value="90"/>
</dbReference>
<dbReference type="PANTHER" id="PTHR46211:SF1">
    <property type="entry name" value="GLYCEROPHOSPHODIESTER PHOSPHODIESTERASE, CYTOPLASMIC"/>
    <property type="match status" value="1"/>
</dbReference>
<dbReference type="InParanoid" id="A0A1I1URT3"/>
<protein>
    <submittedName>
        <fullName evidence="3">Glycerophosphoryl diester phosphodiesterase</fullName>
    </submittedName>
</protein>
<dbReference type="SUPFAM" id="SSF51695">
    <property type="entry name" value="PLC-like phosphodiesterases"/>
    <property type="match status" value="1"/>
</dbReference>
<dbReference type="InterPro" id="IPR030395">
    <property type="entry name" value="GP_PDE_dom"/>
</dbReference>
<dbReference type="Gene3D" id="3.20.20.190">
    <property type="entry name" value="Phosphatidylinositol (PI) phosphodiesterase"/>
    <property type="match status" value="1"/>
</dbReference>
<name>A0A1I1URT3_9BACT</name>
<proteinExistence type="predicted"/>
<dbReference type="OrthoDB" id="9776255at2"/>
<dbReference type="GO" id="GO:0008081">
    <property type="term" value="F:phosphoric diester hydrolase activity"/>
    <property type="evidence" value="ECO:0007669"/>
    <property type="project" value="InterPro"/>
</dbReference>
<feature type="chain" id="PRO_5010224119" evidence="1">
    <location>
        <begin position="21"/>
        <end position="259"/>
    </location>
</feature>
<organism evidence="3 4">
    <name type="scientific">Thermophagus xiamenensis</name>
    <dbReference type="NCBI Taxonomy" id="385682"/>
    <lineage>
        <taxon>Bacteria</taxon>
        <taxon>Pseudomonadati</taxon>
        <taxon>Bacteroidota</taxon>
        <taxon>Bacteroidia</taxon>
        <taxon>Marinilabiliales</taxon>
        <taxon>Marinilabiliaceae</taxon>
        <taxon>Thermophagus</taxon>
    </lineage>
</organism>
<dbReference type="EMBL" id="FONA01000001">
    <property type="protein sequence ID" value="SFD73552.1"/>
    <property type="molecule type" value="Genomic_DNA"/>
</dbReference>
<accession>A0A1I1URT3</accession>
<dbReference type="AlphaFoldDB" id="A0A1I1URT3"/>
<keyword evidence="4" id="KW-1185">Reference proteome</keyword>
<dbReference type="Proteomes" id="UP000181976">
    <property type="component" value="Unassembled WGS sequence"/>
</dbReference>
<dbReference type="PANTHER" id="PTHR46211">
    <property type="entry name" value="GLYCEROPHOSPHORYL DIESTER PHOSPHODIESTERASE"/>
    <property type="match status" value="1"/>
</dbReference>
<dbReference type="Pfam" id="PF03009">
    <property type="entry name" value="GDPD"/>
    <property type="match status" value="1"/>
</dbReference>
<dbReference type="PROSITE" id="PS51704">
    <property type="entry name" value="GP_PDE"/>
    <property type="match status" value="1"/>
</dbReference>
<feature type="domain" description="GP-PDE" evidence="2">
    <location>
        <begin position="22"/>
        <end position="256"/>
    </location>
</feature>
<sequence>MVLRAILFLMVLLISGCRSTNIEVIAHRGASGEETENTIAAIKKAIELNTDAIEIDIWRTKDDSIIVFHDRHTARLSNDSLIIPEAYFADLRNLTLKGNRKIPTLREVLEILPDDMKLFIEIKCCWEVGKAGEVFPMLSELLEETGKTSQAVIISFNPDKLVEASDFLPDVPTYWLVWENKPVDELIEKALDYGVDGLDVNYGILSNELLSKASMNNLEIYVWTVNDPVLAEKILAEYPGIKGITTDHPDLIKKIVIQK</sequence>
<dbReference type="eggNOG" id="COG0584">
    <property type="taxonomic scope" value="Bacteria"/>
</dbReference>